<evidence type="ECO:0000256" key="6">
    <source>
        <dbReference type="SAM" id="Phobius"/>
    </source>
</evidence>
<evidence type="ECO:0000313" key="7">
    <source>
        <dbReference type="EMBL" id="ACU30913.1"/>
    </source>
</evidence>
<dbReference type="SUPFAM" id="SSF81419">
    <property type="entry name" value="Mitochondrial cytochrome c oxidase subunit VIIa"/>
    <property type="match status" value="1"/>
</dbReference>
<keyword evidence="6" id="KW-0812">Transmembrane</keyword>
<dbReference type="EMBL" id="EZ114860">
    <property type="protein sequence ID" value="ACU30913.1"/>
    <property type="molecule type" value="mRNA"/>
</dbReference>
<keyword evidence="3" id="KW-0999">Mitochondrion inner membrane</keyword>
<dbReference type="InterPro" id="IPR003177">
    <property type="entry name" value="Cytc_oxidase_su7a_met"/>
</dbReference>
<comment type="similarity">
    <text evidence="2">Belongs to the cytochrome c oxidase VIIa family.</text>
</comment>
<name>C6ZQQ9_OCHTR</name>
<dbReference type="GO" id="GO:0097250">
    <property type="term" value="P:mitochondrial respirasome assembly"/>
    <property type="evidence" value="ECO:0007669"/>
    <property type="project" value="TreeGrafter"/>
</dbReference>
<dbReference type="GO" id="GO:0005743">
    <property type="term" value="C:mitochondrial inner membrane"/>
    <property type="evidence" value="ECO:0007669"/>
    <property type="project" value="UniProtKB-SubCell"/>
</dbReference>
<comment type="subcellular location">
    <subcellularLocation>
        <location evidence="1">Mitochondrion inner membrane</location>
    </subcellularLocation>
</comment>
<dbReference type="GO" id="GO:0045277">
    <property type="term" value="C:respiratory chain complex IV"/>
    <property type="evidence" value="ECO:0007669"/>
    <property type="project" value="InterPro"/>
</dbReference>
<dbReference type="CDD" id="cd00928">
    <property type="entry name" value="Cyt_c_Oxidase_VIIa"/>
    <property type="match status" value="1"/>
</dbReference>
<dbReference type="GO" id="GO:0002082">
    <property type="term" value="P:regulation of oxidative phosphorylation"/>
    <property type="evidence" value="ECO:0007669"/>
    <property type="project" value="TreeGrafter"/>
</dbReference>
<proteinExistence type="evidence at transcript level"/>
<evidence type="ECO:0000256" key="2">
    <source>
        <dbReference type="ARBA" id="ARBA00009331"/>
    </source>
</evidence>
<dbReference type="InterPro" id="IPR036539">
    <property type="entry name" value="Cyt_c_oxidase_su7a_sf"/>
</dbReference>
<dbReference type="Pfam" id="PF02238">
    <property type="entry name" value="COX7a"/>
    <property type="match status" value="1"/>
</dbReference>
<evidence type="ECO:0000256" key="1">
    <source>
        <dbReference type="ARBA" id="ARBA00004273"/>
    </source>
</evidence>
<evidence type="ECO:0000256" key="5">
    <source>
        <dbReference type="ARBA" id="ARBA00023136"/>
    </source>
</evidence>
<dbReference type="PANTHER" id="PTHR10510">
    <property type="entry name" value="CYTOCHROME C OXIDASE POLYPEPTIDE 7A"/>
    <property type="match status" value="1"/>
</dbReference>
<dbReference type="AlphaFoldDB" id="C6ZQQ9"/>
<dbReference type="PANTHER" id="PTHR10510:SF11">
    <property type="entry name" value="CYTOCHROME C OXIDASE SUBUNIT 7A, MITOCHONDRIAL"/>
    <property type="match status" value="1"/>
</dbReference>
<dbReference type="Gene3D" id="4.10.91.10">
    <property type="entry name" value="Cytochrome c oxidase, subunit VIIa"/>
    <property type="match status" value="1"/>
</dbReference>
<organism evidence="7">
    <name type="scientific">Ochlerotatus triseriatus</name>
    <name type="common">Eastern treehole mosquito</name>
    <name type="synonym">Aedes triseriatus</name>
    <dbReference type="NCBI Taxonomy" id="7162"/>
    <lineage>
        <taxon>Eukaryota</taxon>
        <taxon>Metazoa</taxon>
        <taxon>Ecdysozoa</taxon>
        <taxon>Arthropoda</taxon>
        <taxon>Hexapoda</taxon>
        <taxon>Insecta</taxon>
        <taxon>Pterygota</taxon>
        <taxon>Neoptera</taxon>
        <taxon>Endopterygota</taxon>
        <taxon>Diptera</taxon>
        <taxon>Nematocera</taxon>
        <taxon>Culicoidea</taxon>
        <taxon>Culicidae</taxon>
        <taxon>Culicinae</taxon>
        <taxon>Aedini</taxon>
        <taxon>Ochlerotatus</taxon>
        <taxon>Protomacleaya</taxon>
    </lineage>
</organism>
<sequence>MSARSVARLAVQSTRQFSRSSAASSSEVAEGYKHLKNIQARFQKPDGKPVYLKGGPVDQVLFVTTSLLAAAGLVGIGRLIYQLSYPATPEE</sequence>
<keyword evidence="4" id="KW-0496">Mitochondrion</keyword>
<dbReference type="GO" id="GO:0006123">
    <property type="term" value="P:mitochondrial electron transport, cytochrome c to oxygen"/>
    <property type="evidence" value="ECO:0007669"/>
    <property type="project" value="InterPro"/>
</dbReference>
<protein>
    <submittedName>
        <fullName evidence="7">Putative cytochrome c oxidase subunit VIIA</fullName>
    </submittedName>
</protein>
<evidence type="ECO:0000256" key="4">
    <source>
        <dbReference type="ARBA" id="ARBA00023128"/>
    </source>
</evidence>
<keyword evidence="5 6" id="KW-0472">Membrane</keyword>
<reference evidence="7" key="1">
    <citation type="journal article" date="2010" name="J. Med. Entomol.">
        <title>The salivary gland transcriptome of the eastern tree hole mosquito, Ochlerotatus triseriatus.</title>
        <authorList>
            <person name="Calvo E."/>
            <person name="Sanchez-Vargas I."/>
            <person name="Kotsyfakis M."/>
            <person name="Favreau A.J."/>
            <person name="Barbian K.D."/>
            <person name="Pham V.M."/>
            <person name="Olson K.E."/>
            <person name="Ribeiro J.M."/>
        </authorList>
    </citation>
    <scope>NUCLEOTIDE SEQUENCE</scope>
    <source>
        <tissue evidence="7">Salivary glands</tissue>
    </source>
</reference>
<keyword evidence="6" id="KW-1133">Transmembrane helix</keyword>
<feature type="transmembrane region" description="Helical" evidence="6">
    <location>
        <begin position="60"/>
        <end position="81"/>
    </location>
</feature>
<dbReference type="InterPro" id="IPR039297">
    <property type="entry name" value="COX7a"/>
</dbReference>
<accession>C6ZQQ9</accession>
<evidence type="ECO:0000256" key="3">
    <source>
        <dbReference type="ARBA" id="ARBA00022792"/>
    </source>
</evidence>